<dbReference type="Proteomes" id="UP000276133">
    <property type="component" value="Unassembled WGS sequence"/>
</dbReference>
<protein>
    <submittedName>
        <fullName evidence="2">Uncharacterized protein</fullName>
    </submittedName>
</protein>
<feature type="region of interest" description="Disordered" evidence="1">
    <location>
        <begin position="89"/>
        <end position="110"/>
    </location>
</feature>
<gene>
    <name evidence="2" type="ORF">BpHYR1_041784</name>
</gene>
<proteinExistence type="predicted"/>
<organism evidence="2 3">
    <name type="scientific">Brachionus plicatilis</name>
    <name type="common">Marine rotifer</name>
    <name type="synonym">Brachionus muelleri</name>
    <dbReference type="NCBI Taxonomy" id="10195"/>
    <lineage>
        <taxon>Eukaryota</taxon>
        <taxon>Metazoa</taxon>
        <taxon>Spiralia</taxon>
        <taxon>Gnathifera</taxon>
        <taxon>Rotifera</taxon>
        <taxon>Eurotatoria</taxon>
        <taxon>Monogononta</taxon>
        <taxon>Pseudotrocha</taxon>
        <taxon>Ploima</taxon>
        <taxon>Brachionidae</taxon>
        <taxon>Brachionus</taxon>
    </lineage>
</organism>
<dbReference type="EMBL" id="REGN01009058">
    <property type="protein sequence ID" value="RNA02074.1"/>
    <property type="molecule type" value="Genomic_DNA"/>
</dbReference>
<feature type="compositionally biased region" description="Basic and acidic residues" evidence="1">
    <location>
        <begin position="99"/>
        <end position="110"/>
    </location>
</feature>
<name>A0A3M7PSW5_BRAPC</name>
<dbReference type="AlphaFoldDB" id="A0A3M7PSW5"/>
<evidence type="ECO:0000256" key="1">
    <source>
        <dbReference type="SAM" id="MobiDB-lite"/>
    </source>
</evidence>
<reference evidence="2 3" key="1">
    <citation type="journal article" date="2018" name="Sci. Rep.">
        <title>Genomic signatures of local adaptation to the degree of environmental predictability in rotifers.</title>
        <authorList>
            <person name="Franch-Gras L."/>
            <person name="Hahn C."/>
            <person name="Garcia-Roger E.M."/>
            <person name="Carmona M.J."/>
            <person name="Serra M."/>
            <person name="Gomez A."/>
        </authorList>
    </citation>
    <scope>NUCLEOTIDE SEQUENCE [LARGE SCALE GENOMIC DNA]</scope>
    <source>
        <strain evidence="2">HYR1</strain>
    </source>
</reference>
<comment type="caution">
    <text evidence="2">The sequence shown here is derived from an EMBL/GenBank/DDBJ whole genome shotgun (WGS) entry which is preliminary data.</text>
</comment>
<evidence type="ECO:0000313" key="2">
    <source>
        <dbReference type="EMBL" id="RNA02074.1"/>
    </source>
</evidence>
<dbReference type="OrthoDB" id="10207644at2759"/>
<keyword evidence="3" id="KW-1185">Reference proteome</keyword>
<accession>A0A3M7PSW5</accession>
<sequence>MNNFDHNWKTVDLQKECKRLKLSCHDKKDFLCAKYDKLKNSNFDPAMSTLKNCTITELDRENCRKYFCFHVIALAVNQKFIEMPSKYNKDPIAPKAKAGRKDNAKKCLVK</sequence>
<evidence type="ECO:0000313" key="3">
    <source>
        <dbReference type="Proteomes" id="UP000276133"/>
    </source>
</evidence>